<dbReference type="Proteomes" id="UP000472267">
    <property type="component" value="Chromosome 23"/>
</dbReference>
<evidence type="ECO:0000313" key="2">
    <source>
        <dbReference type="Proteomes" id="UP000472267"/>
    </source>
</evidence>
<reference evidence="1" key="2">
    <citation type="submission" date="2025-08" db="UniProtKB">
        <authorList>
            <consortium name="Ensembl"/>
        </authorList>
    </citation>
    <scope>IDENTIFICATION</scope>
</reference>
<dbReference type="Ensembl" id="ENSSFAT00005002532.1">
    <property type="protein sequence ID" value="ENSSFAP00005002334.1"/>
    <property type="gene ID" value="ENSSFAG00005001668.1"/>
</dbReference>
<protein>
    <submittedName>
        <fullName evidence="1">Uncharacterized protein</fullName>
    </submittedName>
</protein>
<name>A0A672FUM4_SALFA</name>
<reference evidence="1" key="3">
    <citation type="submission" date="2025-09" db="UniProtKB">
        <authorList>
            <consortium name="Ensembl"/>
        </authorList>
    </citation>
    <scope>IDENTIFICATION</scope>
</reference>
<keyword evidence="2" id="KW-1185">Reference proteome</keyword>
<proteinExistence type="predicted"/>
<organism evidence="1 2">
    <name type="scientific">Salarias fasciatus</name>
    <name type="common">Jewelled blenny</name>
    <name type="synonym">Blennius fasciatus</name>
    <dbReference type="NCBI Taxonomy" id="181472"/>
    <lineage>
        <taxon>Eukaryota</taxon>
        <taxon>Metazoa</taxon>
        <taxon>Chordata</taxon>
        <taxon>Craniata</taxon>
        <taxon>Vertebrata</taxon>
        <taxon>Euteleostomi</taxon>
        <taxon>Actinopterygii</taxon>
        <taxon>Neopterygii</taxon>
        <taxon>Teleostei</taxon>
        <taxon>Neoteleostei</taxon>
        <taxon>Acanthomorphata</taxon>
        <taxon>Ovalentaria</taxon>
        <taxon>Blenniimorphae</taxon>
        <taxon>Blenniiformes</taxon>
        <taxon>Blennioidei</taxon>
        <taxon>Blenniidae</taxon>
        <taxon>Salariinae</taxon>
        <taxon>Salarias</taxon>
    </lineage>
</organism>
<sequence length="49" mass="5600">ILCYRFSLLDFPAAHFFSGSLPAEPFMTEFLTGPRKNLTVEHEKNRAVT</sequence>
<reference evidence="1" key="1">
    <citation type="submission" date="2019-06" db="EMBL/GenBank/DDBJ databases">
        <authorList>
            <consortium name="Wellcome Sanger Institute Data Sharing"/>
        </authorList>
    </citation>
    <scope>NUCLEOTIDE SEQUENCE [LARGE SCALE GENOMIC DNA]</scope>
</reference>
<dbReference type="AlphaFoldDB" id="A0A672FUM4"/>
<accession>A0A672FUM4</accession>
<evidence type="ECO:0000313" key="1">
    <source>
        <dbReference type="Ensembl" id="ENSSFAP00005002334.1"/>
    </source>
</evidence>
<dbReference type="InParanoid" id="A0A672FUM4"/>